<dbReference type="Pfam" id="PF16177">
    <property type="entry name" value="ACAS_N"/>
    <property type="match status" value="1"/>
</dbReference>
<dbReference type="Gene3D" id="3.40.50.12780">
    <property type="entry name" value="N-terminal domain of ligase-like"/>
    <property type="match status" value="1"/>
</dbReference>
<dbReference type="InterPro" id="IPR045851">
    <property type="entry name" value="AMP-bd_C_sf"/>
</dbReference>
<dbReference type="eggNOG" id="COG0365">
    <property type="taxonomic scope" value="Bacteria"/>
</dbReference>
<dbReference type="HAMAP" id="MF_01123">
    <property type="entry name" value="Ac_CoA_synth"/>
    <property type="match status" value="1"/>
</dbReference>
<evidence type="ECO:0000256" key="5">
    <source>
        <dbReference type="ARBA" id="ARBA00022990"/>
    </source>
</evidence>
<dbReference type="GO" id="GO:0016208">
    <property type="term" value="F:AMP binding"/>
    <property type="evidence" value="ECO:0007669"/>
    <property type="project" value="InterPro"/>
</dbReference>
<keyword evidence="5 6" id="KW-0007">Acetylation</keyword>
<evidence type="ECO:0000259" key="7">
    <source>
        <dbReference type="Pfam" id="PF00501"/>
    </source>
</evidence>
<feature type="binding site" evidence="6">
    <location>
        <position position="549"/>
    </location>
    <ligand>
        <name>Mg(2+)</name>
        <dbReference type="ChEBI" id="CHEBI:18420"/>
    </ligand>
</feature>
<feature type="binding site" evidence="6">
    <location>
        <begin position="416"/>
        <end position="421"/>
    </location>
    <ligand>
        <name>ATP</name>
        <dbReference type="ChEBI" id="CHEBI:30616"/>
    </ligand>
</feature>
<evidence type="ECO:0000256" key="6">
    <source>
        <dbReference type="HAMAP-Rule" id="MF_01123"/>
    </source>
</evidence>
<comment type="function">
    <text evidence="6">Catalyzes the conversion of acetate into acetyl-CoA (AcCoA), an essential intermediate at the junction of anabolic and catabolic pathways. AcsA undergoes a two-step reaction. In the first half reaction, AcsA combines acetate with ATP to form acetyl-adenylate (AcAMP) intermediate. In the second half reaction, it can then transfer the acetyl group from AcAMP to the sulfhydryl group of CoA, forming the product AcCoA.</text>
</comment>
<keyword evidence="11" id="KW-1185">Reference proteome</keyword>
<dbReference type="PANTHER" id="PTHR24095:SF14">
    <property type="entry name" value="ACETYL-COENZYME A SYNTHETASE 1"/>
    <property type="match status" value="1"/>
</dbReference>
<dbReference type="Proteomes" id="UP000192840">
    <property type="component" value="Unassembled WGS sequence"/>
</dbReference>
<keyword evidence="6" id="KW-0460">Magnesium</keyword>
<evidence type="ECO:0000256" key="4">
    <source>
        <dbReference type="ARBA" id="ARBA00022840"/>
    </source>
</evidence>
<evidence type="ECO:0000259" key="9">
    <source>
        <dbReference type="Pfam" id="PF16177"/>
    </source>
</evidence>
<comment type="catalytic activity">
    <reaction evidence="6">
        <text>acetate + ATP + CoA = acetyl-CoA + AMP + diphosphate</text>
        <dbReference type="Rhea" id="RHEA:23176"/>
        <dbReference type="ChEBI" id="CHEBI:30089"/>
        <dbReference type="ChEBI" id="CHEBI:30616"/>
        <dbReference type="ChEBI" id="CHEBI:33019"/>
        <dbReference type="ChEBI" id="CHEBI:57287"/>
        <dbReference type="ChEBI" id="CHEBI:57288"/>
        <dbReference type="ChEBI" id="CHEBI:456215"/>
        <dbReference type="EC" id="6.2.1.1"/>
    </reaction>
</comment>
<keyword evidence="4 6" id="KW-0067">ATP-binding</keyword>
<dbReference type="STRING" id="40571.SAMN05660733_06262"/>
<feature type="binding site" evidence="6">
    <location>
        <position position="522"/>
    </location>
    <ligand>
        <name>ATP</name>
        <dbReference type="ChEBI" id="CHEBI:30616"/>
    </ligand>
</feature>
<accession>A0A1W2FH94</accession>
<dbReference type="SUPFAM" id="SSF56801">
    <property type="entry name" value="Acetyl-CoA synthetase-like"/>
    <property type="match status" value="1"/>
</dbReference>
<sequence length="660" mass="71742">MTQSPGQGNALDNLLTESRTFPPSDEFAAQANAQPALYEEAKADREAFWAKQAERLHWDTKWDQVLDWSGAPFAKWFVGGKLNVAYNCVDRHVESGHGDQVAIHWEGEPGDSRAITYAELQREVSKAANALTSLGIGAEDRVAIYMPMVPEAIFAMLACARVGAMHSVVFGGFSAEALRTRIEDSSCRLVITTDGQYRRGTPAPLKPAVDEAVAGAPSVEKVIVVKRTDTEVAWTDKDVWWHELVDSQSDQHTPEAFDSEHPLFILYTSGTTGKPKGILHTSGGYLTQASYTHNYVFDLKPDTDVYWCTADIGWVTGHSYIVYGPLSNRVTQVVYEGTPNTPNEGRHWDIVQKYGVSIYYTAPTLIRTFMKWGADIPAKYDLSSLRVLGSVGEPINPEAWIWYRENVGGGKAPIVDTWWQTETGAIMISPLPGVISAKPGSAQQPLPGIGAKVVNDEGVEVPAGGGGYLVLDEPWPAMLRGIWGDEERYRDTYWSRFGEQGFYFAGDGAKYDADGDIWLLGRVDDVMNVSGHRISTTEVESALVSHPTVAEAAVVGASDDTTGQGIVAFVILRGGAGADAGGADAIKALRDHVAKEIGPIAKPRQIMVVPELPKTRSGKIMRRLLRDVAENRAVGDVTTLADSSVMDLISAGLQSGKSED</sequence>
<dbReference type="NCBIfam" id="NF001208">
    <property type="entry name" value="PRK00174.1"/>
    <property type="match status" value="1"/>
</dbReference>
<proteinExistence type="inferred from homology"/>
<feature type="binding site" evidence="6">
    <location>
        <position position="340"/>
    </location>
    <ligand>
        <name>CoA</name>
        <dbReference type="ChEBI" id="CHEBI:57287"/>
    </ligand>
</feature>
<dbReference type="AlphaFoldDB" id="A0A1W2FH94"/>
<feature type="binding site" evidence="6">
    <location>
        <position position="533"/>
    </location>
    <ligand>
        <name>ATP</name>
        <dbReference type="ChEBI" id="CHEBI:30616"/>
    </ligand>
</feature>
<dbReference type="InterPro" id="IPR011904">
    <property type="entry name" value="Ac_CoA_lig"/>
</dbReference>
<feature type="binding site" evidence="6">
    <location>
        <begin position="198"/>
        <end position="201"/>
    </location>
    <ligand>
        <name>CoA</name>
        <dbReference type="ChEBI" id="CHEBI:57287"/>
    </ligand>
</feature>
<feature type="domain" description="AMP-binding enzyme C-terminal" evidence="8">
    <location>
        <begin position="538"/>
        <end position="619"/>
    </location>
</feature>
<reference evidence="11" key="1">
    <citation type="submission" date="2017-04" db="EMBL/GenBank/DDBJ databases">
        <authorList>
            <person name="Varghese N."/>
            <person name="Submissions S."/>
        </authorList>
    </citation>
    <scope>NUCLEOTIDE SEQUENCE [LARGE SCALE GENOMIC DNA]</scope>
    <source>
        <strain evidence="11">DSM 44073</strain>
    </source>
</reference>
<comment type="caution">
    <text evidence="6">Lacks conserved residue(s) required for the propagation of feature annotation.</text>
</comment>
<keyword evidence="2 6" id="KW-0436">Ligase</keyword>
<comment type="PTM">
    <text evidence="6">Acetylated. Deacetylation by the SIR2-homolog deacetylase activates the enzyme.</text>
</comment>
<dbReference type="PROSITE" id="PS00455">
    <property type="entry name" value="AMP_BINDING"/>
    <property type="match status" value="1"/>
</dbReference>
<comment type="similarity">
    <text evidence="1 6">Belongs to the ATP-dependent AMP-binding enzyme family.</text>
</comment>
<evidence type="ECO:0000256" key="3">
    <source>
        <dbReference type="ARBA" id="ARBA00022741"/>
    </source>
</evidence>
<name>A0A1W2FH94_9PSEU</name>
<dbReference type="GO" id="GO:0005524">
    <property type="term" value="F:ATP binding"/>
    <property type="evidence" value="ECO:0007669"/>
    <property type="project" value="UniProtKB-KW"/>
</dbReference>
<evidence type="ECO:0000256" key="1">
    <source>
        <dbReference type="ARBA" id="ARBA00006432"/>
    </source>
</evidence>
<dbReference type="GO" id="GO:0019427">
    <property type="term" value="P:acetyl-CoA biosynthetic process from acetate"/>
    <property type="evidence" value="ECO:0007669"/>
    <property type="project" value="UniProtKB-UniRule"/>
</dbReference>
<dbReference type="CDD" id="cd05966">
    <property type="entry name" value="ACS"/>
    <property type="match status" value="1"/>
</dbReference>
<dbReference type="EC" id="6.2.1.1" evidence="6"/>
<dbReference type="GO" id="GO:0003987">
    <property type="term" value="F:acetate-CoA ligase activity"/>
    <property type="evidence" value="ECO:0007669"/>
    <property type="project" value="UniProtKB-UniRule"/>
</dbReference>
<evidence type="ECO:0000313" key="10">
    <source>
        <dbReference type="EMBL" id="SMD21311.1"/>
    </source>
</evidence>
<feature type="modified residue" description="N6-acetyllysine" evidence="6">
    <location>
        <position position="619"/>
    </location>
</feature>
<dbReference type="GO" id="GO:0046872">
    <property type="term" value="F:metal ion binding"/>
    <property type="evidence" value="ECO:0007669"/>
    <property type="project" value="UniProtKB-KW"/>
</dbReference>
<evidence type="ECO:0000313" key="11">
    <source>
        <dbReference type="Proteomes" id="UP000192840"/>
    </source>
</evidence>
<gene>
    <name evidence="6" type="primary">acsA</name>
    <name evidence="10" type="ORF">SAMN05660733_06262</name>
</gene>
<dbReference type="EMBL" id="FWYC01000015">
    <property type="protein sequence ID" value="SMD21311.1"/>
    <property type="molecule type" value="Genomic_DNA"/>
</dbReference>
<feature type="binding site" evidence="6">
    <location>
        <position position="544"/>
    </location>
    <ligand>
        <name>Mg(2+)</name>
        <dbReference type="ChEBI" id="CHEBI:18420"/>
    </ligand>
</feature>
<dbReference type="InterPro" id="IPR032387">
    <property type="entry name" value="ACAS_N"/>
</dbReference>
<dbReference type="InterPro" id="IPR020845">
    <property type="entry name" value="AMP-binding_CS"/>
</dbReference>
<dbReference type="Pfam" id="PF13193">
    <property type="entry name" value="AMP-binding_C"/>
    <property type="match status" value="1"/>
</dbReference>
<feature type="domain" description="Acetyl-coenzyme A synthetase N-terminal" evidence="9">
    <location>
        <begin position="36"/>
        <end position="88"/>
    </location>
</feature>
<dbReference type="GO" id="GO:0005829">
    <property type="term" value="C:cytosol"/>
    <property type="evidence" value="ECO:0007669"/>
    <property type="project" value="TreeGrafter"/>
</dbReference>
<feature type="binding site" evidence="6">
    <location>
        <position position="530"/>
    </location>
    <ligand>
        <name>CoA</name>
        <dbReference type="ChEBI" id="CHEBI:57287"/>
    </ligand>
</feature>
<dbReference type="OrthoDB" id="9803968at2"/>
<feature type="binding site" evidence="6">
    <location>
        <position position="316"/>
    </location>
    <ligand>
        <name>CoA</name>
        <dbReference type="ChEBI" id="CHEBI:57287"/>
    </ligand>
</feature>
<organism evidence="10 11">
    <name type="scientific">Lentzea albidocapillata</name>
    <dbReference type="NCBI Taxonomy" id="40571"/>
    <lineage>
        <taxon>Bacteria</taxon>
        <taxon>Bacillati</taxon>
        <taxon>Actinomycetota</taxon>
        <taxon>Actinomycetes</taxon>
        <taxon>Pseudonocardiales</taxon>
        <taxon>Pseudonocardiaceae</taxon>
        <taxon>Lentzea</taxon>
    </lineage>
</organism>
<evidence type="ECO:0000256" key="2">
    <source>
        <dbReference type="ARBA" id="ARBA00022598"/>
    </source>
</evidence>
<feature type="binding site" evidence="6">
    <location>
        <begin position="392"/>
        <end position="394"/>
    </location>
    <ligand>
        <name>ATP</name>
        <dbReference type="ChEBI" id="CHEBI:30616"/>
    </ligand>
</feature>
<comment type="cofactor">
    <cofactor evidence="6">
        <name>Mg(2+)</name>
        <dbReference type="ChEBI" id="CHEBI:18420"/>
    </cofactor>
</comment>
<feature type="domain" description="AMP-dependent synthetase/ligase" evidence="7">
    <location>
        <begin position="95"/>
        <end position="483"/>
    </location>
</feature>
<dbReference type="InterPro" id="IPR025110">
    <property type="entry name" value="AMP-bd_C"/>
</dbReference>
<protein>
    <recommendedName>
        <fullName evidence="6">Acetyl-coenzyme A synthetase</fullName>
        <shortName evidence="6">AcCoA synthetase</shortName>
        <shortName evidence="6">Acs</shortName>
        <ecNumber evidence="6">6.2.1.1</ecNumber>
    </recommendedName>
    <alternativeName>
        <fullName evidence="6">Acetate--CoA ligase</fullName>
    </alternativeName>
    <alternativeName>
        <fullName evidence="6">Acyl-activating enzyme</fullName>
    </alternativeName>
</protein>
<dbReference type="Gene3D" id="3.30.300.30">
    <property type="match status" value="1"/>
</dbReference>
<keyword evidence="6" id="KW-0479">Metal-binding</keyword>
<dbReference type="NCBIfam" id="TIGR02188">
    <property type="entry name" value="Ac_CoA_lig_AcsA"/>
    <property type="match status" value="1"/>
</dbReference>
<feature type="binding site" evidence="6">
    <location>
        <position position="507"/>
    </location>
    <ligand>
        <name>ATP</name>
        <dbReference type="ChEBI" id="CHEBI:30616"/>
    </ligand>
</feature>
<keyword evidence="3 6" id="KW-0547">Nucleotide-binding</keyword>
<dbReference type="InterPro" id="IPR000873">
    <property type="entry name" value="AMP-dep_synth/lig_dom"/>
</dbReference>
<evidence type="ECO:0000259" key="8">
    <source>
        <dbReference type="Pfam" id="PF13193"/>
    </source>
</evidence>
<dbReference type="PANTHER" id="PTHR24095">
    <property type="entry name" value="ACETYL-COENZYME A SYNTHETASE"/>
    <property type="match status" value="1"/>
</dbReference>
<feature type="binding site" evidence="6">
    <location>
        <position position="546"/>
    </location>
    <ligand>
        <name>Mg(2+)</name>
        <dbReference type="ChEBI" id="CHEBI:18420"/>
    </ligand>
</feature>
<dbReference type="RefSeq" id="WP_030477578.1">
    <property type="nucleotide sequence ID" value="NZ_FWYC01000015.1"/>
</dbReference>
<dbReference type="Pfam" id="PF00501">
    <property type="entry name" value="AMP-binding"/>
    <property type="match status" value="1"/>
</dbReference>
<dbReference type="InterPro" id="IPR042099">
    <property type="entry name" value="ANL_N_sf"/>
</dbReference>
<dbReference type="FunFam" id="3.40.50.12780:FF:000001">
    <property type="entry name" value="Acetyl-coenzyme A synthetase"/>
    <property type="match status" value="1"/>
</dbReference>